<name>A0A059MQL6_9NOCA</name>
<evidence type="ECO:0000313" key="2">
    <source>
        <dbReference type="EMBL" id="UYF92057.1"/>
    </source>
</evidence>
<dbReference type="RefSeq" id="WP_006930659.1">
    <property type="nucleotide sequence ID" value="NZ_BAAAYP010000012.1"/>
</dbReference>
<keyword evidence="3" id="KW-1185">Reference proteome</keyword>
<dbReference type="Proteomes" id="UP001163947">
    <property type="component" value="Chromosome"/>
</dbReference>
<reference evidence="2" key="3">
    <citation type="submission" date="2022-09" db="EMBL/GenBank/DDBJ databases">
        <title>The genome sequence of Rhodococcus aetherivorans N1.</title>
        <authorList>
            <person name="Jiang W."/>
        </authorList>
    </citation>
    <scope>NUCLEOTIDE SEQUENCE</scope>
    <source>
        <strain evidence="2">N1</strain>
    </source>
</reference>
<reference evidence="1" key="2">
    <citation type="submission" date="2019-10" db="EMBL/GenBank/DDBJ databases">
        <title>Draft genome sequence of Rhodococcus aetherivorans JCM 14343.</title>
        <authorList>
            <person name="Inoue D."/>
            <person name="Nakazawa M."/>
            <person name="Yamamoto N."/>
            <person name="Sei K."/>
            <person name="Ike M."/>
        </authorList>
    </citation>
    <scope>NUCLEOTIDE SEQUENCE</scope>
    <source>
        <strain evidence="1">JCM 14343</strain>
    </source>
</reference>
<organism evidence="2 4">
    <name type="scientific">Rhodococcus aetherivorans</name>
    <dbReference type="NCBI Taxonomy" id="191292"/>
    <lineage>
        <taxon>Bacteria</taxon>
        <taxon>Bacillati</taxon>
        <taxon>Actinomycetota</taxon>
        <taxon>Actinomycetes</taxon>
        <taxon>Mycobacteriales</taxon>
        <taxon>Nocardiaceae</taxon>
        <taxon>Rhodococcus</taxon>
    </lineage>
</organism>
<accession>N1LWP7</accession>
<sequence>MHESTLTVHLRAVLQLTQTQIQILAARRERTADPVRLREIADDLEHALGYRDALEQALQDGGAPAERPSARAARLSRCVEQIATSGDGRRVAVLERVLHEQLVDRTRALARLTAAGDHRPVHYWARRYLAHCRSLGEPQPAGGDEQWSVRSR</sequence>
<accession>A0A059MQL6</accession>
<reference evidence="1 3" key="1">
    <citation type="journal article" date="2018" name="Biodegradation">
        <title>1,4-Dioxane degradation characteristics of Rhodococcus aetherivorans JCM 14343.</title>
        <authorList>
            <person name="Inoue D."/>
            <person name="Tsunoda T."/>
            <person name="Yamamoto N."/>
            <person name="Ike M."/>
            <person name="Sei K."/>
        </authorList>
    </citation>
    <scope>NUCLEOTIDE SEQUENCE [LARGE SCALE GENOMIC DNA]</scope>
    <source>
        <strain evidence="1 3">JCM 14343</strain>
    </source>
</reference>
<evidence type="ECO:0000313" key="4">
    <source>
        <dbReference type="Proteomes" id="UP001163947"/>
    </source>
</evidence>
<evidence type="ECO:0000313" key="1">
    <source>
        <dbReference type="EMBL" id="GES40520.1"/>
    </source>
</evidence>
<dbReference type="GeneID" id="83621996"/>
<dbReference type="EMBL" id="BLAH01000199">
    <property type="protein sequence ID" value="GES40520.1"/>
    <property type="molecule type" value="Genomic_DNA"/>
</dbReference>
<dbReference type="EMBL" id="CP106982">
    <property type="protein sequence ID" value="UYF92057.1"/>
    <property type="molecule type" value="Genomic_DNA"/>
</dbReference>
<protein>
    <submittedName>
        <fullName evidence="2">Uncharacterized protein</fullName>
    </submittedName>
</protein>
<evidence type="ECO:0000313" key="3">
    <source>
        <dbReference type="Proteomes" id="UP000325466"/>
    </source>
</evidence>
<proteinExistence type="predicted"/>
<gene>
    <name evidence="2" type="ORF">OCS65_16225</name>
    <name evidence="1" type="ORF">RAJCM14343_5810</name>
</gene>
<dbReference type="Proteomes" id="UP000325466">
    <property type="component" value="Unassembled WGS sequence"/>
</dbReference>
<dbReference type="AlphaFoldDB" id="A0A059MQL6"/>